<sequence length="58" mass="6728">YWKRPIPAPLPARSKPGSAGRELRGNQRLSDDEPLLLALVYQKEGRSDFRFVYVSYYV</sequence>
<gene>
    <name evidence="2" type="ORF">LACBIDRAFT_174791</name>
</gene>
<organism evidence="3">
    <name type="scientific">Laccaria bicolor (strain S238N-H82 / ATCC MYA-4686)</name>
    <name type="common">Bicoloured deceiver</name>
    <name type="synonym">Laccaria laccata var. bicolor</name>
    <dbReference type="NCBI Taxonomy" id="486041"/>
    <lineage>
        <taxon>Eukaryota</taxon>
        <taxon>Fungi</taxon>
        <taxon>Dikarya</taxon>
        <taxon>Basidiomycota</taxon>
        <taxon>Agaricomycotina</taxon>
        <taxon>Agaricomycetes</taxon>
        <taxon>Agaricomycetidae</taxon>
        <taxon>Agaricales</taxon>
        <taxon>Agaricineae</taxon>
        <taxon>Hydnangiaceae</taxon>
        <taxon>Laccaria</taxon>
    </lineage>
</organism>
<dbReference type="HOGENOM" id="CLU_3002020_0_0_1"/>
<feature type="non-terminal residue" evidence="2">
    <location>
        <position position="1"/>
    </location>
</feature>
<keyword evidence="3" id="KW-1185">Reference proteome</keyword>
<dbReference type="Proteomes" id="UP000001194">
    <property type="component" value="Unassembled WGS sequence"/>
</dbReference>
<dbReference type="InParanoid" id="B0DPN3"/>
<dbReference type="EMBL" id="DS547124">
    <property type="protein sequence ID" value="EDR03406.1"/>
    <property type="molecule type" value="Genomic_DNA"/>
</dbReference>
<feature type="region of interest" description="Disordered" evidence="1">
    <location>
        <begin position="1"/>
        <end position="27"/>
    </location>
</feature>
<name>B0DPN3_LACBS</name>
<evidence type="ECO:0000313" key="2">
    <source>
        <dbReference type="EMBL" id="EDR03406.1"/>
    </source>
</evidence>
<dbReference type="RefSeq" id="XP_001885862.1">
    <property type="nucleotide sequence ID" value="XM_001885827.1"/>
</dbReference>
<dbReference type="AlphaFoldDB" id="B0DPN3"/>
<reference evidence="2 3" key="1">
    <citation type="journal article" date="2008" name="Nature">
        <title>The genome of Laccaria bicolor provides insights into mycorrhizal symbiosis.</title>
        <authorList>
            <person name="Martin F."/>
            <person name="Aerts A."/>
            <person name="Ahren D."/>
            <person name="Brun A."/>
            <person name="Danchin E.G.J."/>
            <person name="Duchaussoy F."/>
            <person name="Gibon J."/>
            <person name="Kohler A."/>
            <person name="Lindquist E."/>
            <person name="Pereda V."/>
            <person name="Salamov A."/>
            <person name="Shapiro H.J."/>
            <person name="Wuyts J."/>
            <person name="Blaudez D."/>
            <person name="Buee M."/>
            <person name="Brokstein P."/>
            <person name="Canbaeck B."/>
            <person name="Cohen D."/>
            <person name="Courty P.E."/>
            <person name="Coutinho P.M."/>
            <person name="Delaruelle C."/>
            <person name="Detter J.C."/>
            <person name="Deveau A."/>
            <person name="DiFazio S."/>
            <person name="Duplessis S."/>
            <person name="Fraissinet-Tachet L."/>
            <person name="Lucic E."/>
            <person name="Frey-Klett P."/>
            <person name="Fourrey C."/>
            <person name="Feussner I."/>
            <person name="Gay G."/>
            <person name="Grimwood J."/>
            <person name="Hoegger P.J."/>
            <person name="Jain P."/>
            <person name="Kilaru S."/>
            <person name="Labbe J."/>
            <person name="Lin Y.C."/>
            <person name="Legue V."/>
            <person name="Le Tacon F."/>
            <person name="Marmeisse R."/>
            <person name="Melayah D."/>
            <person name="Montanini B."/>
            <person name="Muratet M."/>
            <person name="Nehls U."/>
            <person name="Niculita-Hirzel H."/>
            <person name="Oudot-Le Secq M.P."/>
            <person name="Peter M."/>
            <person name="Quesneville H."/>
            <person name="Rajashekar B."/>
            <person name="Reich M."/>
            <person name="Rouhier N."/>
            <person name="Schmutz J."/>
            <person name="Yin T."/>
            <person name="Chalot M."/>
            <person name="Henrissat B."/>
            <person name="Kuees U."/>
            <person name="Lucas S."/>
            <person name="Van de Peer Y."/>
            <person name="Podila G.K."/>
            <person name="Polle A."/>
            <person name="Pukkila P.J."/>
            <person name="Richardson P.M."/>
            <person name="Rouze P."/>
            <person name="Sanders I.R."/>
            <person name="Stajich J.E."/>
            <person name="Tunlid A."/>
            <person name="Tuskan G."/>
            <person name="Grigoriev I.V."/>
        </authorList>
    </citation>
    <scope>NUCLEOTIDE SEQUENCE [LARGE SCALE GENOMIC DNA]</scope>
    <source>
        <strain evidence="3">S238N-H82 / ATCC MYA-4686</strain>
    </source>
</reference>
<dbReference type="OrthoDB" id="10308126at2759"/>
<accession>B0DPN3</accession>
<dbReference type="KEGG" id="lbc:LACBIDRAFT_174791"/>
<evidence type="ECO:0000313" key="3">
    <source>
        <dbReference type="Proteomes" id="UP000001194"/>
    </source>
</evidence>
<evidence type="ECO:0000256" key="1">
    <source>
        <dbReference type="SAM" id="MobiDB-lite"/>
    </source>
</evidence>
<protein>
    <submittedName>
        <fullName evidence="2">Predicted protein</fullName>
    </submittedName>
</protein>
<feature type="compositionally biased region" description="Pro residues" evidence="1">
    <location>
        <begin position="1"/>
        <end position="10"/>
    </location>
</feature>
<dbReference type="GeneID" id="6081491"/>
<proteinExistence type="predicted"/>